<evidence type="ECO:0000313" key="3">
    <source>
        <dbReference type="Proteomes" id="UP001066276"/>
    </source>
</evidence>
<comment type="caution">
    <text evidence="2">The sequence shown here is derived from an EMBL/GenBank/DDBJ whole genome shotgun (WGS) entry which is preliminary data.</text>
</comment>
<dbReference type="Proteomes" id="UP001066276">
    <property type="component" value="Chromosome 4_2"/>
</dbReference>
<dbReference type="EMBL" id="JANPWB010000008">
    <property type="protein sequence ID" value="KAJ1160082.1"/>
    <property type="molecule type" value="Genomic_DNA"/>
</dbReference>
<organism evidence="2 3">
    <name type="scientific">Pleurodeles waltl</name>
    <name type="common">Iberian ribbed newt</name>
    <dbReference type="NCBI Taxonomy" id="8319"/>
    <lineage>
        <taxon>Eukaryota</taxon>
        <taxon>Metazoa</taxon>
        <taxon>Chordata</taxon>
        <taxon>Craniata</taxon>
        <taxon>Vertebrata</taxon>
        <taxon>Euteleostomi</taxon>
        <taxon>Amphibia</taxon>
        <taxon>Batrachia</taxon>
        <taxon>Caudata</taxon>
        <taxon>Salamandroidea</taxon>
        <taxon>Salamandridae</taxon>
        <taxon>Pleurodelinae</taxon>
        <taxon>Pleurodeles</taxon>
    </lineage>
</organism>
<feature type="region of interest" description="Disordered" evidence="1">
    <location>
        <begin position="28"/>
        <end position="48"/>
    </location>
</feature>
<keyword evidence="3" id="KW-1185">Reference proteome</keyword>
<protein>
    <submittedName>
        <fullName evidence="2">Uncharacterized protein</fullName>
    </submittedName>
</protein>
<proteinExistence type="predicted"/>
<evidence type="ECO:0000313" key="2">
    <source>
        <dbReference type="EMBL" id="KAJ1160082.1"/>
    </source>
</evidence>
<dbReference type="AlphaFoldDB" id="A0AAV7S7E3"/>
<gene>
    <name evidence="2" type="ORF">NDU88_000584</name>
</gene>
<feature type="compositionally biased region" description="Basic and acidic residues" evidence="1">
    <location>
        <begin position="82"/>
        <end position="99"/>
    </location>
</feature>
<name>A0AAV7S7E3_PLEWA</name>
<sequence length="139" mass="14914">MRLSRVSKAARRARIGLGLINAQPGPWALRQASPGGARSRTTGPQWGLAYPIPSNPEEGYPLVPGAQRVTEGTISENTPDLLEPRLGTREQMSPHRDFRGSQAIGTHHSNTHRMQPDAAGSRRDQMAGLGGRPSGHAVP</sequence>
<accession>A0AAV7S7E3</accession>
<feature type="region of interest" description="Disordered" evidence="1">
    <location>
        <begin position="73"/>
        <end position="139"/>
    </location>
</feature>
<reference evidence="2" key="1">
    <citation type="journal article" date="2022" name="bioRxiv">
        <title>Sequencing and chromosome-scale assembly of the giantPleurodeles waltlgenome.</title>
        <authorList>
            <person name="Brown T."/>
            <person name="Elewa A."/>
            <person name="Iarovenko S."/>
            <person name="Subramanian E."/>
            <person name="Araus A.J."/>
            <person name="Petzold A."/>
            <person name="Susuki M."/>
            <person name="Suzuki K.-i.T."/>
            <person name="Hayashi T."/>
            <person name="Toyoda A."/>
            <person name="Oliveira C."/>
            <person name="Osipova E."/>
            <person name="Leigh N.D."/>
            <person name="Simon A."/>
            <person name="Yun M.H."/>
        </authorList>
    </citation>
    <scope>NUCLEOTIDE SEQUENCE</scope>
    <source>
        <strain evidence="2">20211129_DDA</strain>
        <tissue evidence="2">Liver</tissue>
    </source>
</reference>
<evidence type="ECO:0000256" key="1">
    <source>
        <dbReference type="SAM" id="MobiDB-lite"/>
    </source>
</evidence>